<proteinExistence type="predicted"/>
<sequence>MEMDSSNNSKRKRTSDGKQIAISWPSISLKFVSKENEKRYHASLSRNLIFERGIDLIDIVEDDILDVVTDRVWFNFVAQPKDACENLVREFYANFVEEDFNEGRGILLRGTMVNITPSKINQYFELSHERCCLDNLCFSKEDLATNLSNSKATWPSNNNYLPHGHLFCSCSLDPSTDRSEINLRRAKLIYAIEKSDTFMSPPPMLDSKVLKEIACPVARRVSQDTPTTLPSRSTQVEEGTTGKLKRAMLQFLVDLIVLKQVMPLYLIGLINKVLKLVCFQGIRD</sequence>
<reference evidence="2" key="2">
    <citation type="submission" date="2023-02" db="EMBL/GenBank/DDBJ databases">
        <authorList>
            <person name="Swenson N.G."/>
            <person name="Wegrzyn J.L."/>
            <person name="Mcevoy S.L."/>
        </authorList>
    </citation>
    <scope>NUCLEOTIDE SEQUENCE</scope>
    <source>
        <strain evidence="2">91603</strain>
        <tissue evidence="2">Leaf</tissue>
    </source>
</reference>
<dbReference type="Pfam" id="PF20167">
    <property type="entry name" value="Transposase_32"/>
    <property type="match status" value="1"/>
</dbReference>
<comment type="caution">
    <text evidence="2">The sequence shown here is derived from an EMBL/GenBank/DDBJ whole genome shotgun (WGS) entry which is preliminary data.</text>
</comment>
<keyword evidence="3" id="KW-1185">Reference proteome</keyword>
<dbReference type="Proteomes" id="UP001064489">
    <property type="component" value="Chromosome 1"/>
</dbReference>
<dbReference type="EMBL" id="JAJSOW010000003">
    <property type="protein sequence ID" value="KAI9194061.1"/>
    <property type="molecule type" value="Genomic_DNA"/>
</dbReference>
<evidence type="ECO:0000313" key="2">
    <source>
        <dbReference type="EMBL" id="KAI9194061.1"/>
    </source>
</evidence>
<evidence type="ECO:0000313" key="3">
    <source>
        <dbReference type="Proteomes" id="UP001064489"/>
    </source>
</evidence>
<dbReference type="AlphaFoldDB" id="A0AAD5JI36"/>
<reference evidence="2" key="1">
    <citation type="journal article" date="2022" name="Plant J.">
        <title>Strategies of tolerance reflected in two North American maple genomes.</title>
        <authorList>
            <person name="McEvoy S.L."/>
            <person name="Sezen U.U."/>
            <person name="Trouern-Trend A."/>
            <person name="McMahon S.M."/>
            <person name="Schaberg P.G."/>
            <person name="Yang J."/>
            <person name="Wegrzyn J.L."/>
            <person name="Swenson N.G."/>
        </authorList>
    </citation>
    <scope>NUCLEOTIDE SEQUENCE</scope>
    <source>
        <strain evidence="2">91603</strain>
    </source>
</reference>
<protein>
    <recommendedName>
        <fullName evidence="1">Putative plant transposon protein domain-containing protein</fullName>
    </recommendedName>
</protein>
<name>A0AAD5JI36_ACENE</name>
<dbReference type="InterPro" id="IPR046796">
    <property type="entry name" value="Transposase_32_dom"/>
</dbReference>
<feature type="domain" description="Putative plant transposon protein" evidence="1">
    <location>
        <begin position="71"/>
        <end position="195"/>
    </location>
</feature>
<evidence type="ECO:0000259" key="1">
    <source>
        <dbReference type="Pfam" id="PF20167"/>
    </source>
</evidence>
<accession>A0AAD5JI36</accession>
<organism evidence="2 3">
    <name type="scientific">Acer negundo</name>
    <name type="common">Box elder</name>
    <dbReference type="NCBI Taxonomy" id="4023"/>
    <lineage>
        <taxon>Eukaryota</taxon>
        <taxon>Viridiplantae</taxon>
        <taxon>Streptophyta</taxon>
        <taxon>Embryophyta</taxon>
        <taxon>Tracheophyta</taxon>
        <taxon>Spermatophyta</taxon>
        <taxon>Magnoliopsida</taxon>
        <taxon>eudicotyledons</taxon>
        <taxon>Gunneridae</taxon>
        <taxon>Pentapetalae</taxon>
        <taxon>rosids</taxon>
        <taxon>malvids</taxon>
        <taxon>Sapindales</taxon>
        <taxon>Sapindaceae</taxon>
        <taxon>Hippocastanoideae</taxon>
        <taxon>Acereae</taxon>
        <taxon>Acer</taxon>
    </lineage>
</organism>
<gene>
    <name evidence="2" type="ORF">LWI28_002801</name>
</gene>